<dbReference type="InterPro" id="IPR039424">
    <property type="entry name" value="SBP_5"/>
</dbReference>
<accession>A0A1H8VKF8</accession>
<keyword evidence="2" id="KW-0813">Transport</keyword>
<dbReference type="InterPro" id="IPR000914">
    <property type="entry name" value="SBP_5_dom"/>
</dbReference>
<protein>
    <submittedName>
        <fullName evidence="5">Extracellular solute-binding protein, family 5 Middle</fullName>
    </submittedName>
</protein>
<comment type="similarity">
    <text evidence="1">Belongs to the bacterial solute-binding protein 5 family.</text>
</comment>
<evidence type="ECO:0000313" key="6">
    <source>
        <dbReference type="Proteomes" id="UP000198582"/>
    </source>
</evidence>
<keyword evidence="6" id="KW-1185">Reference proteome</keyword>
<dbReference type="AlphaFoldDB" id="A0A1H8VKF8"/>
<name>A0A1H8VKF8_9PSEU</name>
<evidence type="ECO:0000256" key="2">
    <source>
        <dbReference type="ARBA" id="ARBA00022448"/>
    </source>
</evidence>
<dbReference type="PANTHER" id="PTHR30290">
    <property type="entry name" value="PERIPLASMIC BINDING COMPONENT OF ABC TRANSPORTER"/>
    <property type="match status" value="1"/>
</dbReference>
<proteinExistence type="inferred from homology"/>
<dbReference type="GO" id="GO:1904680">
    <property type="term" value="F:peptide transmembrane transporter activity"/>
    <property type="evidence" value="ECO:0007669"/>
    <property type="project" value="TreeGrafter"/>
</dbReference>
<organism evidence="5 6">
    <name type="scientific">Amycolatopsis saalfeldensis</name>
    <dbReference type="NCBI Taxonomy" id="394193"/>
    <lineage>
        <taxon>Bacteria</taxon>
        <taxon>Bacillati</taxon>
        <taxon>Actinomycetota</taxon>
        <taxon>Actinomycetes</taxon>
        <taxon>Pseudonocardiales</taxon>
        <taxon>Pseudonocardiaceae</taxon>
        <taxon>Amycolatopsis</taxon>
    </lineage>
</organism>
<dbReference type="Gene3D" id="3.40.190.10">
    <property type="entry name" value="Periplasmic binding protein-like II"/>
    <property type="match status" value="2"/>
</dbReference>
<dbReference type="Pfam" id="PF00496">
    <property type="entry name" value="SBP_bac_5"/>
    <property type="match status" value="1"/>
</dbReference>
<evidence type="ECO:0000256" key="1">
    <source>
        <dbReference type="ARBA" id="ARBA00005695"/>
    </source>
</evidence>
<keyword evidence="3" id="KW-0732">Signal</keyword>
<dbReference type="PANTHER" id="PTHR30290:SF9">
    <property type="entry name" value="OLIGOPEPTIDE-BINDING PROTEIN APPA"/>
    <property type="match status" value="1"/>
</dbReference>
<evidence type="ECO:0000259" key="4">
    <source>
        <dbReference type="Pfam" id="PF00496"/>
    </source>
</evidence>
<reference evidence="5 6" key="1">
    <citation type="submission" date="2016-10" db="EMBL/GenBank/DDBJ databases">
        <authorList>
            <person name="de Groot N.N."/>
        </authorList>
    </citation>
    <scope>NUCLEOTIDE SEQUENCE [LARGE SCALE GENOMIC DNA]</scope>
    <source>
        <strain evidence="5 6">DSM 44993</strain>
    </source>
</reference>
<dbReference type="GO" id="GO:0015833">
    <property type="term" value="P:peptide transport"/>
    <property type="evidence" value="ECO:0007669"/>
    <property type="project" value="TreeGrafter"/>
</dbReference>
<dbReference type="EMBL" id="FOEF01000004">
    <property type="protein sequence ID" value="SEP15388.1"/>
    <property type="molecule type" value="Genomic_DNA"/>
</dbReference>
<feature type="domain" description="Solute-binding protein family 5" evidence="4">
    <location>
        <begin position="75"/>
        <end position="253"/>
    </location>
</feature>
<sequence>MPESFMAGRRRILQLGIAGIGLAATGPLLAACSASDGSLPGPANLDPHGTILAGDVYTLNQIFEPLYLTAVDGSLQPHLATGHTVSPDGKTYTFALRPKVTFSDGSPLTSADVVYSLKRAQSSKGPLSFLDGVISSVTAAGDLSVVVRLTQAWSPFTSDISAFSNSIVPDDLQGKPAAEFFAKPVGTGPFTLESWVKGGTVTLAANPKYWNAPGPYLDKVEFTVVQDENQLVQQLQAGQVDVIDTVPPANFTQIIQASLKQIGVTISIRSIEDAAYQAAFQKFDFDLFIDIAINDISDPDEMASFELDETDGGSNSYWTHYSDPATTALVRQAETEPDSAKRQRLYGQIQQKVADDVPFVPLSYPAAIKGLGSHVQGFKVNPAGAVRLKEVWLA</sequence>
<gene>
    <name evidence="5" type="ORF">SAMN04489732_10492</name>
</gene>
<dbReference type="Proteomes" id="UP000198582">
    <property type="component" value="Unassembled WGS sequence"/>
</dbReference>
<evidence type="ECO:0000256" key="3">
    <source>
        <dbReference type="ARBA" id="ARBA00022729"/>
    </source>
</evidence>
<evidence type="ECO:0000313" key="5">
    <source>
        <dbReference type="EMBL" id="SEP15388.1"/>
    </source>
</evidence>
<dbReference type="Gene3D" id="3.10.105.10">
    <property type="entry name" value="Dipeptide-binding Protein, Domain 3"/>
    <property type="match status" value="1"/>
</dbReference>
<dbReference type="SUPFAM" id="SSF53850">
    <property type="entry name" value="Periplasmic binding protein-like II"/>
    <property type="match status" value="1"/>
</dbReference>
<dbReference type="CDD" id="cd00995">
    <property type="entry name" value="PBP2_NikA_DppA_OppA_like"/>
    <property type="match status" value="1"/>
</dbReference>
<dbReference type="OrthoDB" id="9046151at2"/>
<dbReference type="Gene3D" id="3.90.76.10">
    <property type="entry name" value="Dipeptide-binding Protein, Domain 1"/>
    <property type="match status" value="1"/>
</dbReference>
<dbReference type="STRING" id="394193.SAMN04489732_10492"/>
<dbReference type="RefSeq" id="WP_143086182.1">
    <property type="nucleotide sequence ID" value="NZ_FOEF01000004.1"/>
</dbReference>